<sequence>MGVKQSFLEGRGEWTLAAYHIVKDKLLTTDPNRPGITVQVGQQSSRGLEASLSLGLWEGVRGDVNGALLRTKYDDFIQTVSGRAGTHRQCLGKLGLPAGLGGAGRRAVYRQDLRRRRQHRHAARLYSGQRRPGLPAHRQHQAQPARLQPVRRGLRGGQWNDELEVGPAALGRTGLLHDLLTVRSIRGAFCQPARFGAAHRAGGPFQKRLSARVNEGKHKWHGKPSSAKDGAAPRPLECPGRVRP</sequence>
<keyword evidence="4" id="KW-0812">Transmembrane</keyword>
<proteinExistence type="predicted"/>
<evidence type="ECO:0000256" key="8">
    <source>
        <dbReference type="SAM" id="MobiDB-lite"/>
    </source>
</evidence>
<reference evidence="10 11" key="1">
    <citation type="journal article" date="2011" name="PLoS Genet.">
        <title>Azospirillum genomes reveal transition of bacteria from aquatic to terrestrial environments.</title>
        <authorList>
            <person name="Wisniewski-Dye F."/>
            <person name="Borziak K."/>
            <person name="Khalsa-Moyers G."/>
            <person name="Alexandre G."/>
            <person name="Sukharnikov L.O."/>
            <person name="Wuichet K."/>
            <person name="Hurst G.B."/>
            <person name="McDonald W.H."/>
            <person name="Robertson J.S."/>
            <person name="Barbe V."/>
            <person name="Calteau A."/>
            <person name="Rouy Z."/>
            <person name="Mangenot S."/>
            <person name="Prigent-Combaret C."/>
            <person name="Normand P."/>
            <person name="Boyer M."/>
            <person name="Siguier P."/>
            <person name="Dessaux Y."/>
            <person name="Elmerich C."/>
            <person name="Condemine G."/>
            <person name="Krishnen G."/>
            <person name="Kennedy I."/>
            <person name="Paterson A.H."/>
            <person name="Gonzalez V."/>
            <person name="Mavingui P."/>
            <person name="Zhulin I.B."/>
        </authorList>
    </citation>
    <scope>NUCLEOTIDE SEQUENCE [LARGE SCALE GENOMIC DNA]</scope>
    <source>
        <strain evidence="10 11">Sp245</strain>
    </source>
</reference>
<evidence type="ECO:0000259" key="9">
    <source>
        <dbReference type="Pfam" id="PF00593"/>
    </source>
</evidence>
<dbReference type="InterPro" id="IPR039426">
    <property type="entry name" value="TonB-dep_rcpt-like"/>
</dbReference>
<dbReference type="GO" id="GO:0009279">
    <property type="term" value="C:cell outer membrane"/>
    <property type="evidence" value="ECO:0007669"/>
    <property type="project" value="UniProtKB-SubCell"/>
</dbReference>
<evidence type="ECO:0000256" key="6">
    <source>
        <dbReference type="ARBA" id="ARBA00023136"/>
    </source>
</evidence>
<accession>A0A9P1JXR1</accession>
<dbReference type="Pfam" id="PF00593">
    <property type="entry name" value="TonB_dep_Rec_b-barrel"/>
    <property type="match status" value="1"/>
</dbReference>
<dbReference type="Gene3D" id="2.40.170.20">
    <property type="entry name" value="TonB-dependent receptor, beta-barrel domain"/>
    <property type="match status" value="1"/>
</dbReference>
<feature type="domain" description="TonB-dependent receptor-like beta-barrel" evidence="9">
    <location>
        <begin position="2"/>
        <end position="60"/>
    </location>
</feature>
<evidence type="ECO:0000256" key="1">
    <source>
        <dbReference type="ARBA" id="ARBA00004571"/>
    </source>
</evidence>
<keyword evidence="11" id="KW-1185">Reference proteome</keyword>
<evidence type="ECO:0000256" key="5">
    <source>
        <dbReference type="ARBA" id="ARBA00023077"/>
    </source>
</evidence>
<protein>
    <recommendedName>
        <fullName evidence="9">TonB-dependent receptor-like beta-barrel domain-containing protein</fullName>
    </recommendedName>
</protein>
<feature type="region of interest" description="Disordered" evidence="8">
    <location>
        <begin position="213"/>
        <end position="244"/>
    </location>
</feature>
<comment type="subcellular location">
    <subcellularLocation>
        <location evidence="1">Cell outer membrane</location>
        <topology evidence="1">Multi-pass membrane protein</topology>
    </subcellularLocation>
</comment>
<dbReference type="PANTHER" id="PTHR32552:SF84">
    <property type="entry name" value="TONB-DEPENDENT RECEPTOR-RELATED"/>
    <property type="match status" value="1"/>
</dbReference>
<keyword evidence="10" id="KW-0614">Plasmid</keyword>
<geneLocation type="plasmid" evidence="10 11">
    <name>AZOBR_p2</name>
</geneLocation>
<keyword evidence="3" id="KW-1134">Transmembrane beta strand</keyword>
<evidence type="ECO:0000256" key="3">
    <source>
        <dbReference type="ARBA" id="ARBA00022452"/>
    </source>
</evidence>
<keyword evidence="2" id="KW-0813">Transport</keyword>
<dbReference type="Proteomes" id="UP000007319">
    <property type="component" value="Plasmid AZOBR_p2"/>
</dbReference>
<dbReference type="EMBL" id="HE577329">
    <property type="protein sequence ID" value="CCD01839.1"/>
    <property type="molecule type" value="Genomic_DNA"/>
</dbReference>
<dbReference type="InterPro" id="IPR036942">
    <property type="entry name" value="Beta-barrel_TonB_sf"/>
</dbReference>
<keyword evidence="7" id="KW-0998">Cell outer membrane</keyword>
<evidence type="ECO:0000313" key="10">
    <source>
        <dbReference type="EMBL" id="CCD01839.1"/>
    </source>
</evidence>
<keyword evidence="6" id="KW-0472">Membrane</keyword>
<dbReference type="InterPro" id="IPR000531">
    <property type="entry name" value="Beta-barrel_TonB"/>
</dbReference>
<evidence type="ECO:0000313" key="11">
    <source>
        <dbReference type="Proteomes" id="UP000007319"/>
    </source>
</evidence>
<name>A0A9P1JXR1_9PROT</name>
<dbReference type="AlphaFoldDB" id="A0A9P1JXR1"/>
<keyword evidence="5" id="KW-0798">TonB box</keyword>
<dbReference type="PANTHER" id="PTHR32552">
    <property type="entry name" value="FERRICHROME IRON RECEPTOR-RELATED"/>
    <property type="match status" value="1"/>
</dbReference>
<dbReference type="SUPFAM" id="SSF56935">
    <property type="entry name" value="Porins"/>
    <property type="match status" value="1"/>
</dbReference>
<organism evidence="10 11">
    <name type="scientific">Azospirillum baldaniorum</name>
    <dbReference type="NCBI Taxonomy" id="1064539"/>
    <lineage>
        <taxon>Bacteria</taxon>
        <taxon>Pseudomonadati</taxon>
        <taxon>Pseudomonadota</taxon>
        <taxon>Alphaproteobacteria</taxon>
        <taxon>Rhodospirillales</taxon>
        <taxon>Azospirillaceae</taxon>
        <taxon>Azospirillum</taxon>
    </lineage>
</organism>
<dbReference type="GO" id="GO:0015344">
    <property type="term" value="F:siderophore uptake transmembrane transporter activity"/>
    <property type="evidence" value="ECO:0007669"/>
    <property type="project" value="TreeGrafter"/>
</dbReference>
<dbReference type="KEGG" id="abs:AZOBR_p270035"/>
<evidence type="ECO:0000256" key="7">
    <source>
        <dbReference type="ARBA" id="ARBA00023237"/>
    </source>
</evidence>
<gene>
    <name evidence="10" type="ORF">AZOBR_p270035</name>
</gene>
<evidence type="ECO:0000256" key="2">
    <source>
        <dbReference type="ARBA" id="ARBA00022448"/>
    </source>
</evidence>
<evidence type="ECO:0000256" key="4">
    <source>
        <dbReference type="ARBA" id="ARBA00022692"/>
    </source>
</evidence>